<proteinExistence type="predicted"/>
<protein>
    <submittedName>
        <fullName evidence="1">Uncharacterized protein</fullName>
    </submittedName>
</protein>
<dbReference type="AlphaFoldDB" id="A0AAN9TVL7"/>
<keyword evidence="2" id="KW-1185">Reference proteome</keyword>
<name>A0AAN9TVL7_9HEMI</name>
<sequence length="318" mass="35701">MKLKRKTGQGLRRQTTEYVQYRINMDDEDRERLNLAIKNHQAVTITVRHRQTKDDISNETLLPLTIYQMRKVRKGAACNNNVKITFSQSQIKHIGKEGGFLPAVPAMIAAAPAVTAVVSSLFNAYSNKKTNDRLIEEKIRHNRAVENKGGSGVYLHKKPTGKGVYLRKKLGGGIYLNKKPGKGINKQRPVAGNGLLHELMKKKRYASQLKIPNFRGVFCKDELPPNGPLENETAVLNLDTLQGPGTHWVCYSKRGKSVIYYDSFVVQPPVELLSYLGPDTNIKYNYEQHQGVVQVICGHLCLLFLAQNSGNKPRRGPI</sequence>
<evidence type="ECO:0000313" key="1">
    <source>
        <dbReference type="EMBL" id="KAK7605156.1"/>
    </source>
</evidence>
<organism evidence="1 2">
    <name type="scientific">Parthenolecanium corni</name>
    <dbReference type="NCBI Taxonomy" id="536013"/>
    <lineage>
        <taxon>Eukaryota</taxon>
        <taxon>Metazoa</taxon>
        <taxon>Ecdysozoa</taxon>
        <taxon>Arthropoda</taxon>
        <taxon>Hexapoda</taxon>
        <taxon>Insecta</taxon>
        <taxon>Pterygota</taxon>
        <taxon>Neoptera</taxon>
        <taxon>Paraneoptera</taxon>
        <taxon>Hemiptera</taxon>
        <taxon>Sternorrhyncha</taxon>
        <taxon>Coccoidea</taxon>
        <taxon>Coccidae</taxon>
        <taxon>Parthenolecanium</taxon>
    </lineage>
</organism>
<dbReference type="EMBL" id="JBBCAQ010000002">
    <property type="protein sequence ID" value="KAK7605156.1"/>
    <property type="molecule type" value="Genomic_DNA"/>
</dbReference>
<comment type="caution">
    <text evidence="1">The sequence shown here is derived from an EMBL/GenBank/DDBJ whole genome shotgun (WGS) entry which is preliminary data.</text>
</comment>
<reference evidence="1 2" key="1">
    <citation type="submission" date="2024-03" db="EMBL/GenBank/DDBJ databases">
        <title>Adaptation during the transition from Ophiocordyceps entomopathogen to insect associate is accompanied by gene loss and intensified selection.</title>
        <authorList>
            <person name="Ward C.M."/>
            <person name="Onetto C.A."/>
            <person name="Borneman A.R."/>
        </authorList>
    </citation>
    <scope>NUCLEOTIDE SEQUENCE [LARGE SCALE GENOMIC DNA]</scope>
    <source>
        <strain evidence="1">AWRI1</strain>
        <tissue evidence="1">Single Adult Female</tissue>
    </source>
</reference>
<dbReference type="Proteomes" id="UP001367676">
    <property type="component" value="Unassembled WGS sequence"/>
</dbReference>
<evidence type="ECO:0000313" key="2">
    <source>
        <dbReference type="Proteomes" id="UP001367676"/>
    </source>
</evidence>
<gene>
    <name evidence="1" type="ORF">V9T40_007014</name>
</gene>
<accession>A0AAN9TVL7</accession>